<evidence type="ECO:0000256" key="2">
    <source>
        <dbReference type="ARBA" id="ARBA00005695"/>
    </source>
</evidence>
<dbReference type="GO" id="GO:0015833">
    <property type="term" value="P:peptide transport"/>
    <property type="evidence" value="ECO:0007669"/>
    <property type="project" value="TreeGrafter"/>
</dbReference>
<dbReference type="Pfam" id="PF00496">
    <property type="entry name" value="SBP_bac_5"/>
    <property type="match status" value="1"/>
</dbReference>
<keyword evidence="4" id="KW-0732">Signal</keyword>
<evidence type="ECO:0000256" key="1">
    <source>
        <dbReference type="ARBA" id="ARBA00004196"/>
    </source>
</evidence>
<organism evidence="7">
    <name type="scientific">Candidatus Methanosuratincola petrocarbonis</name>
    <name type="common">ex Vanwonterghem et al. 2016</name>
    <dbReference type="NCBI Taxonomy" id="1867261"/>
    <lineage>
        <taxon>Archaea</taxon>
        <taxon>Thermoproteota</taxon>
        <taxon>Methanosuratincolia</taxon>
        <taxon>Candidatus Methanomethylicales</taxon>
        <taxon>Candidatus Methanomethylicaceae</taxon>
        <taxon>Candidatus Methanosuratincola (ex Vanwonterghem et al. 2016)</taxon>
    </lineage>
</organism>
<accession>A0A7J3V0N0</accession>
<dbReference type="InterPro" id="IPR000914">
    <property type="entry name" value="SBP_5_dom"/>
</dbReference>
<dbReference type="EMBL" id="DRVT01000058">
    <property type="protein sequence ID" value="HHI49574.1"/>
    <property type="molecule type" value="Genomic_DNA"/>
</dbReference>
<protein>
    <submittedName>
        <fullName evidence="7">ABC transporter substrate-binding protein</fullName>
    </submittedName>
</protein>
<keyword evidence="5" id="KW-1133">Transmembrane helix</keyword>
<sequence>MVFLMKQNLFKVLLFCEKMIPGVDDEMKKNLLVGSIGIAILILAGLGFAAYGGYFSTGSPASNNTQSVTKALTIGTTNIVKTDNFVKDYYMGIFAACFILDPLASVDQGGSIVPYLVNWSTADSKDWTLTLIRNATWHDGVPVTAEDVAFTITYLKAKDPNYATHFQFVVSAEPLDNRTVVVKLSREWTSFTTGLAATRLIPKHVWANVTDPATYAGSDRNIGCGPFTYGGFDSASGAMTFNANKNYWRGAPVVDKVTLRFYTSTDAMLMALKKGDIAATYAYASGIDPVYVPPLLEEKNVSFIIMPNFGVDNSLWFNCMRYPYNMSEFREAISYALDYNGYVTFIAAGYAKVPTKGWIPDSWDYCVEKPLLAKNASRAASMLDSLGFVDRDSDGWRDFPNGTAFTMKILARSDIALSMRLAELVKRDLENIRIRVQIIPADVSTFQTITQKTKDFDSAISRTTFWGMIMYAGAGTLYFDNRNMGWANVDDPEYHAVVDEILRTANQSRTKELYRRLQDLYATNMYAIPLYWGKIIQPYRSDMVGGLVFDTMYGILGKDTWFSVIVK</sequence>
<evidence type="ECO:0000256" key="5">
    <source>
        <dbReference type="SAM" id="Phobius"/>
    </source>
</evidence>
<dbReference type="GO" id="GO:0043190">
    <property type="term" value="C:ATP-binding cassette (ABC) transporter complex"/>
    <property type="evidence" value="ECO:0007669"/>
    <property type="project" value="InterPro"/>
</dbReference>
<evidence type="ECO:0000256" key="4">
    <source>
        <dbReference type="ARBA" id="ARBA00022729"/>
    </source>
</evidence>
<dbReference type="InterPro" id="IPR030678">
    <property type="entry name" value="Peptide/Ni-bd"/>
</dbReference>
<dbReference type="SUPFAM" id="SSF53850">
    <property type="entry name" value="Periplasmic binding protein-like II"/>
    <property type="match status" value="1"/>
</dbReference>
<comment type="subcellular location">
    <subcellularLocation>
        <location evidence="1">Cell envelope</location>
    </subcellularLocation>
</comment>
<dbReference type="GO" id="GO:0042597">
    <property type="term" value="C:periplasmic space"/>
    <property type="evidence" value="ECO:0007669"/>
    <property type="project" value="UniProtKB-ARBA"/>
</dbReference>
<proteinExistence type="inferred from homology"/>
<dbReference type="Gene3D" id="3.10.105.10">
    <property type="entry name" value="Dipeptide-binding Protein, Domain 3"/>
    <property type="match status" value="1"/>
</dbReference>
<feature type="transmembrane region" description="Helical" evidence="5">
    <location>
        <begin position="31"/>
        <end position="54"/>
    </location>
</feature>
<evidence type="ECO:0000259" key="6">
    <source>
        <dbReference type="Pfam" id="PF00496"/>
    </source>
</evidence>
<keyword evidence="5" id="KW-0812">Transmembrane</keyword>
<reference evidence="7" key="1">
    <citation type="journal article" date="2020" name="mSystems">
        <title>Genome- and Community-Level Interaction Insights into Carbon Utilization and Element Cycling Functions of Hydrothermarchaeota in Hydrothermal Sediment.</title>
        <authorList>
            <person name="Zhou Z."/>
            <person name="Liu Y."/>
            <person name="Xu W."/>
            <person name="Pan J."/>
            <person name="Luo Z.H."/>
            <person name="Li M."/>
        </authorList>
    </citation>
    <scope>NUCLEOTIDE SEQUENCE [LARGE SCALE GENOMIC DNA]</scope>
    <source>
        <strain evidence="7">SpSt-1038</strain>
    </source>
</reference>
<keyword evidence="5" id="KW-0472">Membrane</keyword>
<gene>
    <name evidence="7" type="ORF">ENL91_05320</name>
</gene>
<dbReference type="AlphaFoldDB" id="A0A7J3V0N0"/>
<evidence type="ECO:0000313" key="7">
    <source>
        <dbReference type="EMBL" id="HHI49574.1"/>
    </source>
</evidence>
<dbReference type="PANTHER" id="PTHR30290">
    <property type="entry name" value="PERIPLASMIC BINDING COMPONENT OF ABC TRANSPORTER"/>
    <property type="match status" value="1"/>
</dbReference>
<dbReference type="CDD" id="cd00995">
    <property type="entry name" value="PBP2_NikA_DppA_OppA_like"/>
    <property type="match status" value="1"/>
</dbReference>
<evidence type="ECO:0000256" key="3">
    <source>
        <dbReference type="ARBA" id="ARBA00022448"/>
    </source>
</evidence>
<comment type="similarity">
    <text evidence="2">Belongs to the bacterial solute-binding protein 5 family.</text>
</comment>
<dbReference type="PANTHER" id="PTHR30290:SF10">
    <property type="entry name" value="PERIPLASMIC OLIGOPEPTIDE-BINDING PROTEIN-RELATED"/>
    <property type="match status" value="1"/>
</dbReference>
<name>A0A7J3V0N0_9CREN</name>
<dbReference type="InterPro" id="IPR039424">
    <property type="entry name" value="SBP_5"/>
</dbReference>
<dbReference type="PIRSF" id="PIRSF002741">
    <property type="entry name" value="MppA"/>
    <property type="match status" value="1"/>
</dbReference>
<comment type="caution">
    <text evidence="7">The sequence shown here is derived from an EMBL/GenBank/DDBJ whole genome shotgun (WGS) entry which is preliminary data.</text>
</comment>
<dbReference type="Gene3D" id="3.40.190.10">
    <property type="entry name" value="Periplasmic binding protein-like II"/>
    <property type="match status" value="1"/>
</dbReference>
<keyword evidence="3" id="KW-0813">Transport</keyword>
<dbReference type="GO" id="GO:1904680">
    <property type="term" value="F:peptide transmembrane transporter activity"/>
    <property type="evidence" value="ECO:0007669"/>
    <property type="project" value="TreeGrafter"/>
</dbReference>
<feature type="domain" description="Solute-binding protein family 5" evidence="6">
    <location>
        <begin position="119"/>
        <end position="478"/>
    </location>
</feature>